<dbReference type="SUPFAM" id="SSF53187">
    <property type="entry name" value="Zn-dependent exopeptidases"/>
    <property type="match status" value="1"/>
</dbReference>
<dbReference type="GO" id="GO:0009253">
    <property type="term" value="P:peptidoglycan catabolic process"/>
    <property type="evidence" value="ECO:0007669"/>
    <property type="project" value="InterPro"/>
</dbReference>
<evidence type="ECO:0000313" key="5">
    <source>
        <dbReference type="Proteomes" id="UP000295515"/>
    </source>
</evidence>
<protein>
    <submittedName>
        <fullName evidence="4">N-acetylmuramoyl-L-alanine amidase</fullName>
    </submittedName>
</protein>
<accession>A0A4R3ZAJ7</accession>
<dbReference type="GO" id="GO:0008745">
    <property type="term" value="F:N-acetylmuramoyl-L-alanine amidase activity"/>
    <property type="evidence" value="ECO:0007669"/>
    <property type="project" value="InterPro"/>
</dbReference>
<dbReference type="InterPro" id="IPR050695">
    <property type="entry name" value="N-acetylmuramoyl_amidase_3"/>
</dbReference>
<keyword evidence="2" id="KW-0732">Signal</keyword>
<dbReference type="Pfam" id="PF01520">
    <property type="entry name" value="Amidase_3"/>
    <property type="match status" value="1"/>
</dbReference>
<sequence length="226" mass="25248">MKKLVPFILLFALCSLTFKPVMSATSSQTLAKKVVVLDPGHGGMDNGAHVGNVNEDELNLKISYAIKEELESRGATVYLTRSDDQDMTRRDYNYSKQDDMYLRALKIDEYKPDLFLSIHLNSASSSAWGSQVFYYKKSSDGERLAKCIHEKMKPVTGTRKNISSCGFYVLRATQSLGVLIECGFLSNANERGQLKNSRYHKKLAVAISDGIEEYEKSLSGPVDILL</sequence>
<dbReference type="EMBL" id="SMCQ01000003">
    <property type="protein sequence ID" value="TCW01736.1"/>
    <property type="molecule type" value="Genomic_DNA"/>
</dbReference>
<dbReference type="PANTHER" id="PTHR30404:SF0">
    <property type="entry name" value="N-ACETYLMURAMOYL-L-ALANINE AMIDASE AMIC"/>
    <property type="match status" value="1"/>
</dbReference>
<reference evidence="4 5" key="1">
    <citation type="submission" date="2019-03" db="EMBL/GenBank/DDBJ databases">
        <title>Genomic Encyclopedia of Type Strains, Phase IV (KMG-IV): sequencing the most valuable type-strain genomes for metagenomic binning, comparative biology and taxonomic classification.</title>
        <authorList>
            <person name="Goeker M."/>
        </authorList>
    </citation>
    <scope>NUCLEOTIDE SEQUENCE [LARGE SCALE GENOMIC DNA]</scope>
    <source>
        <strain evidence="4 5">DSM 29487</strain>
    </source>
</reference>
<dbReference type="Proteomes" id="UP000295515">
    <property type="component" value="Unassembled WGS sequence"/>
</dbReference>
<keyword evidence="1" id="KW-0378">Hydrolase</keyword>
<dbReference type="InterPro" id="IPR002508">
    <property type="entry name" value="MurNAc-LAA_cat"/>
</dbReference>
<keyword evidence="5" id="KW-1185">Reference proteome</keyword>
<comment type="caution">
    <text evidence="4">The sequence shown here is derived from an EMBL/GenBank/DDBJ whole genome shotgun (WGS) entry which is preliminary data.</text>
</comment>
<feature type="signal peptide" evidence="2">
    <location>
        <begin position="1"/>
        <end position="23"/>
    </location>
</feature>
<evidence type="ECO:0000256" key="2">
    <source>
        <dbReference type="SAM" id="SignalP"/>
    </source>
</evidence>
<dbReference type="GO" id="GO:0030288">
    <property type="term" value="C:outer membrane-bounded periplasmic space"/>
    <property type="evidence" value="ECO:0007669"/>
    <property type="project" value="TreeGrafter"/>
</dbReference>
<organism evidence="4 5">
    <name type="scientific">Longibaculum muris</name>
    <dbReference type="NCBI Taxonomy" id="1796628"/>
    <lineage>
        <taxon>Bacteria</taxon>
        <taxon>Bacillati</taxon>
        <taxon>Bacillota</taxon>
        <taxon>Erysipelotrichia</taxon>
        <taxon>Erysipelotrichales</taxon>
        <taxon>Coprobacillaceae</taxon>
        <taxon>Longibaculum</taxon>
    </lineage>
</organism>
<evidence type="ECO:0000313" key="4">
    <source>
        <dbReference type="EMBL" id="TCW01736.1"/>
    </source>
</evidence>
<proteinExistence type="predicted"/>
<gene>
    <name evidence="4" type="ORF">EDD60_103196</name>
</gene>
<dbReference type="GeneID" id="98914672"/>
<evidence type="ECO:0000259" key="3">
    <source>
        <dbReference type="SMART" id="SM00646"/>
    </source>
</evidence>
<dbReference type="RefSeq" id="WP_066449215.1">
    <property type="nucleotide sequence ID" value="NZ_CAUWFI010000030.1"/>
</dbReference>
<dbReference type="SMART" id="SM00646">
    <property type="entry name" value="Ami_3"/>
    <property type="match status" value="1"/>
</dbReference>
<dbReference type="Gene3D" id="3.40.630.40">
    <property type="entry name" value="Zn-dependent exopeptidases"/>
    <property type="match status" value="1"/>
</dbReference>
<feature type="chain" id="PRO_5020348361" evidence="2">
    <location>
        <begin position="24"/>
        <end position="226"/>
    </location>
</feature>
<dbReference type="PANTHER" id="PTHR30404">
    <property type="entry name" value="N-ACETYLMURAMOYL-L-ALANINE AMIDASE"/>
    <property type="match status" value="1"/>
</dbReference>
<name>A0A4R3ZAJ7_9FIRM</name>
<feature type="domain" description="MurNAc-LAA" evidence="3">
    <location>
        <begin position="104"/>
        <end position="212"/>
    </location>
</feature>
<dbReference type="AlphaFoldDB" id="A0A4R3ZAJ7"/>
<dbReference type="CDD" id="cd02696">
    <property type="entry name" value="MurNAc-LAA"/>
    <property type="match status" value="1"/>
</dbReference>
<evidence type="ECO:0000256" key="1">
    <source>
        <dbReference type="ARBA" id="ARBA00022801"/>
    </source>
</evidence>